<gene>
    <name evidence="1" type="ORF">B1B_05380</name>
</gene>
<accession>T1CL97</accession>
<comment type="caution">
    <text evidence="1">The sequence shown here is derived from an EMBL/GenBank/DDBJ whole genome shotgun (WGS) entry which is preliminary data.</text>
</comment>
<protein>
    <submittedName>
        <fullName evidence="1">Uncharacterized protein</fullName>
    </submittedName>
</protein>
<dbReference type="AlphaFoldDB" id="T1CL97"/>
<organism evidence="1">
    <name type="scientific">mine drainage metagenome</name>
    <dbReference type="NCBI Taxonomy" id="410659"/>
    <lineage>
        <taxon>unclassified sequences</taxon>
        <taxon>metagenomes</taxon>
        <taxon>ecological metagenomes</taxon>
    </lineage>
</organism>
<evidence type="ECO:0000313" key="1">
    <source>
        <dbReference type="EMBL" id="EQD69375.1"/>
    </source>
</evidence>
<feature type="non-terminal residue" evidence="1">
    <location>
        <position position="236"/>
    </location>
</feature>
<name>T1CL97_9ZZZZ</name>
<reference evidence="1" key="1">
    <citation type="submission" date="2013-08" db="EMBL/GenBank/DDBJ databases">
        <authorList>
            <person name="Mendez C."/>
            <person name="Richter M."/>
            <person name="Ferrer M."/>
            <person name="Sanchez J."/>
        </authorList>
    </citation>
    <scope>NUCLEOTIDE SEQUENCE</scope>
</reference>
<sequence>MEVLAAQLGPEVSRERLVDALYAVRAPRNLVGIIPAMRQFRDWRCTDRPLRECPELPGYAESLAVLDRIASLDETNKYLSGQVTARYENAWTPLRPLTGDSVICELLLVQAGQGVDARDFKRASAWLLWQAQRFNRRWNTRAAYAQYLSSETARLLDHRYGHRLYGAYLALRHLAVDAPEARERLALLVEVLGEPGEGQSRELTVLVRLARLAGGGAGEGFLRHHAIEKMGMSAEA</sequence>
<proteinExistence type="predicted"/>
<dbReference type="EMBL" id="AUZY01003403">
    <property type="protein sequence ID" value="EQD69375.1"/>
    <property type="molecule type" value="Genomic_DNA"/>
</dbReference>
<reference evidence="1" key="2">
    <citation type="journal article" date="2014" name="ISME J.">
        <title>Microbial stratification in low pH oxic and suboxic macroscopic growths along an acid mine drainage.</title>
        <authorList>
            <person name="Mendez-Garcia C."/>
            <person name="Mesa V."/>
            <person name="Sprenger R.R."/>
            <person name="Richter M."/>
            <person name="Diez M.S."/>
            <person name="Solano J."/>
            <person name="Bargiela R."/>
            <person name="Golyshina O.V."/>
            <person name="Manteca A."/>
            <person name="Ramos J.L."/>
            <person name="Gallego J.R."/>
            <person name="Llorente I."/>
            <person name="Martins Dos Santos V.A."/>
            <person name="Jensen O.N."/>
            <person name="Pelaez A.I."/>
            <person name="Sanchez J."/>
            <person name="Ferrer M."/>
        </authorList>
    </citation>
    <scope>NUCLEOTIDE SEQUENCE</scope>
</reference>